<feature type="chain" id="PRO_5012956174" evidence="2">
    <location>
        <begin position="31"/>
        <end position="2621"/>
    </location>
</feature>
<keyword evidence="4" id="KW-1185">Reference proteome</keyword>
<sequence length="2621" mass="284056">MKKTSKKLLSFFLAVVMIVTSCSVGFTAFAEDNDNKETTADSYWNDVTTAEGAFDAIGGIIDYALPQILNAEIDDNGKKVKIYEKLGVKPDATLQDVIAAASPLLLNLLGGSKSSTDLKTFITSHSSVTSIDDTSWKDSYAKYFGYLTDPNPQAGDLTFIELYTFCEKNLDNSNDDVKKYATETLADLNDMLKVACRAITDESTAPSKAALEAFQKILKANVVKSNSVSNNVAKKIVAGNSIKSINDLTIYTKRSNFVLNGQPYATVAATAADADVAKGIEEANRALKASGSTVTVSTPAEAIVYYYSYIVNTNLYTYDPYDGTSRTKLTYQQAIEYVRLAEKGGSPIKVGGVELTTANCEETVKNYLAEQKATGNALYADYAEGLEYRYLPKAVFLSMNDLYCQDALDALWDGNHNGTKVNASWTAEFSTNKLDAFASSSYEAINKALLMESGLTEEEALKKIDEAKFTDEAIENLWNDAKNYNANAEDSPKFRAYLTSDNCTYLNAYQKAFFGATSSLNDNDFYIIHKALKNAETAQDAKNIKYLSKDEKDADDKKFTLQNGAFYEFVAYRHAPATLTLDGDGNYNGDYEEINFFNFYSEICSGIVTNIEIGSGQKNAFSAASCPIYDNIANEVTKRVLVATNGIPNYKYSDYAMPEAVKNYYESSKTEAGVTELNATLNGLLGQYLGGGGSIDISKVVNDLLETNIKLFVGDGSGALDNVWLRLYEQPVETVFNLLPVLMCVIDEIVLPMALNSDNAYLGEGVKNDNYYSGDNGLISGALEGLKVSLLAPVDANDSSKGKFIVRDENGKINVGTIFNTLDLNKILPSLFAFLSGDAETAKKISGTYGDYLKNYNVTDNATGSQEKVQQDVIAFTGIYVADKAIYNLDLTSNKDLDPTLAKGLTELIQEVAGFAYDATEEYLAECKADAEHKDYRYIKVEDSNTECATLQTGLNNIPVSLPKLLDKIGQKFIKKYGVKSDWTFIYSGKFDSAERVYKDATVSQTVNSPLNNFKLLAQNKPDKENATAILDAFMNAFTGTWINGLLDIINDTLSTDNKLTSNIPLIAGLLNSLGGFGETSILTDALNGFFSLTRDDKATFTLQQQDARKGFVGLSVESGYFLISNVAYTDKNGNKKGIIYLIKDIQEANKKNPKYGPASSNNNTNNNNTTNNTKKPTLVNSSKANKKYDKKTVLTGKNIKTANQLLAKLDKILASLLDNTSLNDFALNSNENILAGVLTTASNYIGEKNTNQLLTLVDEYLKVFDTTANNGKVDADKVYSDSNLSNIVTKTYTLLENIIGYVFYDIKTGVIRGGDRYHVVASAINGIYSPDSLAVRMSSYTAVNYLRGKKHWSDVKEVRFGIGSGNKAAFYDALGDSLAPVGAVLGAVLTYSYTDTSHKDNLYSGVLQPVLSAIAKHTGATGVLTAEEWNALNGSQQIVQGILTPLSNILTQFYKAPASFLVNLVGSLGELLNDNSIRMILGNALGAVGTVFDGAAYVIGNSAMLNAPSLVKFLGSLLSSKTNGAITEHFSIKLEIPEKNIIVTLLRNIKISSVNMTLGQLVALKNIDWEALAKANSAGEKLVLILSYLIDVVLSSPVILGLVKDAAPEIVKLLESLDPGQVLALISAILDITQSPTEVYWTFKEYAGKLTNTFVYPKGITAREANEAVDNLDKLVQNVFPLLKDLGVLDVEDLPTLVNGLLFTNENLTKLTTAVYGGIYDAAKKAKITDLLKSLGLDFSPKGVASILMDESYGKTFSSAAHSLKKAKSWKKVNTLNWGFKNGSSKAQIGFVNALAALLRPVNGVLSIFLAEGKGLEVDLDDSSKAEIIKMVKTINVKKSEIGGIKDKDPYGCKLYLEIKNGVLIITVNSNASNKNSTLKLDINGVAATLVEMASDAEFGFGTNGYENAIIPLLEAFLCEDVPTYEEYLADYEESKDNLLIDVLNPIVDLVNRVLKAPANTLTAILPNLAYFIDSNGLAQAVSNLLAPITSKNGLIGILDKNGIDINKLIKQITGKSLSKIVTDALGINAKLHLDLTDLASCNVQVIVIPLVKSILKKNKINIKIPDISFAGIASHGKIVTAESAAKNSKGEYERKMVKANKGEMFVALLRYVGDVLIKNATTLNNLLGGIDAIKNNKTIKDILDCVFSSLKVASKDDIVRAVFYFLTQHGAQDSFFDYSNFVTKKYDFTFGNMDEEFCRKLAPMLDGLVGGLLADKGGLLGLITDMVYKDDIISSLAVGLYGAVDGVDLGDMGSLTALLAKTDIDFTTSNVASLLTDKRYGKTFSQPAKVIAKAGSWKNVKKEDLKWGVKDRESFLNALVAVLRPVYGVVDVLLNNGNLNLFNVVSVPGSNGYTSFIVPLLEAFGVYNIKTQYDYRMDMEKAYDALLLDILNPLMDKVEDILNAPIEMLADILPNLSLFFANNGLLQLIDNLLTPVSALLNAVKPIINVNVVLDVLGVDVNALLGKIGIKANVKINVYDLKGTLEPVIGSQSVVSLLNGILGTVKIGGKPLGLVLPEIDWFKLASHGKVVSTTSQVATYGTRIAVQSDQDETLIAVLRYLINTINYKDNYDKIVALVGGLLGGAGDSISGVVDQVLGMLKGDADPVIESLVELLQSIAG</sequence>
<dbReference type="PROSITE" id="PS51257">
    <property type="entry name" value="PROKAR_LIPOPROTEIN"/>
    <property type="match status" value="1"/>
</dbReference>
<evidence type="ECO:0000313" key="3">
    <source>
        <dbReference type="EMBL" id="SJZ68537.1"/>
    </source>
</evidence>
<keyword evidence="2" id="KW-0732">Signal</keyword>
<evidence type="ECO:0000256" key="2">
    <source>
        <dbReference type="SAM" id="SignalP"/>
    </source>
</evidence>
<protein>
    <submittedName>
        <fullName evidence="3">Uncharacterized protein</fullName>
    </submittedName>
</protein>
<reference evidence="3 4" key="1">
    <citation type="submission" date="2017-02" db="EMBL/GenBank/DDBJ databases">
        <authorList>
            <person name="Peterson S.W."/>
        </authorList>
    </citation>
    <scope>NUCLEOTIDE SEQUENCE [LARGE SCALE GENOMIC DNA]</scope>
    <source>
        <strain evidence="3 4">ATCC 51222</strain>
    </source>
</reference>
<name>A0A1T4MNW6_9FIRM</name>
<evidence type="ECO:0000256" key="1">
    <source>
        <dbReference type="SAM" id="MobiDB-lite"/>
    </source>
</evidence>
<dbReference type="RefSeq" id="WP_078768785.1">
    <property type="nucleotide sequence ID" value="NZ_FUWW01000014.1"/>
</dbReference>
<gene>
    <name evidence="3" type="ORF">SAMN02745114_01317</name>
</gene>
<dbReference type="EMBL" id="FUWW01000014">
    <property type="protein sequence ID" value="SJZ68537.1"/>
    <property type="molecule type" value="Genomic_DNA"/>
</dbReference>
<feature type="compositionally biased region" description="Low complexity" evidence="1">
    <location>
        <begin position="1162"/>
        <end position="1174"/>
    </location>
</feature>
<evidence type="ECO:0000313" key="4">
    <source>
        <dbReference type="Proteomes" id="UP000190657"/>
    </source>
</evidence>
<proteinExistence type="predicted"/>
<organism evidence="3 4">
    <name type="scientific">Eubacterium coprostanoligenes</name>
    <dbReference type="NCBI Taxonomy" id="290054"/>
    <lineage>
        <taxon>Bacteria</taxon>
        <taxon>Bacillati</taxon>
        <taxon>Bacillota</taxon>
        <taxon>Clostridia</taxon>
        <taxon>Eubacteriales</taxon>
        <taxon>Eubacteriaceae</taxon>
        <taxon>Eubacterium</taxon>
    </lineage>
</organism>
<feature type="region of interest" description="Disordered" evidence="1">
    <location>
        <begin position="1152"/>
        <end position="1182"/>
    </location>
</feature>
<dbReference type="SUPFAM" id="SSF48371">
    <property type="entry name" value="ARM repeat"/>
    <property type="match status" value="1"/>
</dbReference>
<dbReference type="OrthoDB" id="1656124at2"/>
<feature type="signal peptide" evidence="2">
    <location>
        <begin position="1"/>
        <end position="30"/>
    </location>
</feature>
<dbReference type="InterPro" id="IPR016024">
    <property type="entry name" value="ARM-type_fold"/>
</dbReference>
<accession>A0A1T4MNW6</accession>
<dbReference type="Proteomes" id="UP000190657">
    <property type="component" value="Unassembled WGS sequence"/>
</dbReference>